<feature type="region of interest" description="Disordered" evidence="1">
    <location>
        <begin position="226"/>
        <end position="276"/>
    </location>
</feature>
<proteinExistence type="predicted"/>
<accession>A0A6C0EW82</accession>
<protein>
    <submittedName>
        <fullName evidence="2">Uncharacterized protein</fullName>
    </submittedName>
</protein>
<dbReference type="AlphaFoldDB" id="A0A6C0EW82"/>
<name>A0A6C0EW82_9ZZZZ</name>
<evidence type="ECO:0000313" key="2">
    <source>
        <dbReference type="EMBL" id="QHT33367.1"/>
    </source>
</evidence>
<dbReference type="EMBL" id="MN738965">
    <property type="protein sequence ID" value="QHT33367.1"/>
    <property type="molecule type" value="Genomic_DNA"/>
</dbReference>
<feature type="compositionally biased region" description="Polar residues" evidence="1">
    <location>
        <begin position="255"/>
        <end position="276"/>
    </location>
</feature>
<feature type="compositionally biased region" description="Gly residues" evidence="1">
    <location>
        <begin position="233"/>
        <end position="250"/>
    </location>
</feature>
<sequence>MSSVLYYSNFCEKSKKILQTLAKSNLKEELHFLCIDKRVKGPTGSWYIVLQNGEKIIMPPQVNRVPALLLMKQGHQVLYGDQILSHLQPREVAINMAATNNNGEPSPFSLNNDCIGGYGVASDSFSFWDQTSDDLSAKGNGGMRQLYNYVTIDSNMRIDAPKEDYTPDKIGNVSLENLQQQRNSEIQISMEKQAKVNEHPSQQQMLQQQQQKQQLHAQYTQQQQFQQQLQMMGNGGGAGGAGGAGGGVGPGNQMHQPTQNVQISQPSQQNKQVRFS</sequence>
<reference evidence="2" key="1">
    <citation type="journal article" date="2020" name="Nature">
        <title>Giant virus diversity and host interactions through global metagenomics.</title>
        <authorList>
            <person name="Schulz F."/>
            <person name="Roux S."/>
            <person name="Paez-Espino D."/>
            <person name="Jungbluth S."/>
            <person name="Walsh D.A."/>
            <person name="Denef V.J."/>
            <person name="McMahon K.D."/>
            <person name="Konstantinidis K.T."/>
            <person name="Eloe-Fadrosh E.A."/>
            <person name="Kyrpides N.C."/>
            <person name="Woyke T."/>
        </authorList>
    </citation>
    <scope>NUCLEOTIDE SEQUENCE</scope>
    <source>
        <strain evidence="2">GVMAG-M-3300009161-34</strain>
    </source>
</reference>
<organism evidence="2">
    <name type="scientific">viral metagenome</name>
    <dbReference type="NCBI Taxonomy" id="1070528"/>
    <lineage>
        <taxon>unclassified sequences</taxon>
        <taxon>metagenomes</taxon>
        <taxon>organismal metagenomes</taxon>
    </lineage>
</organism>
<evidence type="ECO:0000256" key="1">
    <source>
        <dbReference type="SAM" id="MobiDB-lite"/>
    </source>
</evidence>